<dbReference type="SMART" id="SM00695">
    <property type="entry name" value="DUSP"/>
    <property type="match status" value="1"/>
</dbReference>
<dbReference type="PROSITE" id="PS50235">
    <property type="entry name" value="USP_3"/>
    <property type="match status" value="1"/>
</dbReference>
<feature type="compositionally biased region" description="Polar residues" evidence="8">
    <location>
        <begin position="1157"/>
        <end position="1170"/>
    </location>
</feature>
<dbReference type="InterPro" id="IPR035927">
    <property type="entry name" value="DUSP-like_sf"/>
</dbReference>
<evidence type="ECO:0000256" key="4">
    <source>
        <dbReference type="ARBA" id="ARBA00022670"/>
    </source>
</evidence>
<evidence type="ECO:0000256" key="2">
    <source>
        <dbReference type="ARBA" id="ARBA00009085"/>
    </source>
</evidence>
<dbReference type="EC" id="3.4.19.12" evidence="3"/>
<dbReference type="STRING" id="2282107.A0A286UJN2"/>
<reference evidence="11 12" key="1">
    <citation type="journal article" date="2017" name="Mol. Ecol.">
        <title>Comparative and population genomic landscape of Phellinus noxius: A hypervariable fungus causing root rot in trees.</title>
        <authorList>
            <person name="Chung C.L."/>
            <person name="Lee T.J."/>
            <person name="Akiba M."/>
            <person name="Lee H.H."/>
            <person name="Kuo T.H."/>
            <person name="Liu D."/>
            <person name="Ke H.M."/>
            <person name="Yokoi T."/>
            <person name="Roa M.B."/>
            <person name="Lu M.J."/>
            <person name="Chang Y.Y."/>
            <person name="Ann P.J."/>
            <person name="Tsai J.N."/>
            <person name="Chen C.Y."/>
            <person name="Tzean S.S."/>
            <person name="Ota Y."/>
            <person name="Hattori T."/>
            <person name="Sahashi N."/>
            <person name="Liou R.F."/>
            <person name="Kikuchi T."/>
            <person name="Tsai I.J."/>
        </authorList>
    </citation>
    <scope>NUCLEOTIDE SEQUENCE [LARGE SCALE GENOMIC DNA]</scope>
    <source>
        <strain evidence="11 12">FFPRI411160</strain>
    </source>
</reference>
<feature type="region of interest" description="Disordered" evidence="8">
    <location>
        <begin position="1"/>
        <end position="68"/>
    </location>
</feature>
<dbReference type="Pfam" id="PF00443">
    <property type="entry name" value="UCH"/>
    <property type="match status" value="1"/>
</dbReference>
<dbReference type="InterPro" id="IPR001394">
    <property type="entry name" value="Peptidase_C19_UCH"/>
</dbReference>
<feature type="domain" description="DUSP" evidence="10">
    <location>
        <begin position="94"/>
        <end position="204"/>
    </location>
</feature>
<feature type="domain" description="USP" evidence="9">
    <location>
        <begin position="405"/>
        <end position="1095"/>
    </location>
</feature>
<dbReference type="OrthoDB" id="292964at2759"/>
<comment type="catalytic activity">
    <reaction evidence="1">
        <text>Thiol-dependent hydrolysis of ester, thioester, amide, peptide and isopeptide bonds formed by the C-terminal Gly of ubiquitin (a 76-residue protein attached to proteins as an intracellular targeting signal).</text>
        <dbReference type="EC" id="3.4.19.12"/>
    </reaction>
</comment>
<keyword evidence="6" id="KW-0378">Hydrolase</keyword>
<keyword evidence="12" id="KW-1185">Reference proteome</keyword>
<dbReference type="AlphaFoldDB" id="A0A286UJN2"/>
<comment type="caution">
    <text evidence="11">The sequence shown here is derived from an EMBL/GenBank/DDBJ whole genome shotgun (WGS) entry which is preliminary data.</text>
</comment>
<dbReference type="GO" id="GO:0016579">
    <property type="term" value="P:protein deubiquitination"/>
    <property type="evidence" value="ECO:0007669"/>
    <property type="project" value="InterPro"/>
</dbReference>
<dbReference type="InterPro" id="IPR050185">
    <property type="entry name" value="Ub_carboxyl-term_hydrolase"/>
</dbReference>
<accession>A0A286UJN2</accession>
<proteinExistence type="inferred from homology"/>
<dbReference type="Gene3D" id="3.30.2230.10">
    <property type="entry name" value="DUSP-like"/>
    <property type="match status" value="1"/>
</dbReference>
<evidence type="ECO:0000313" key="12">
    <source>
        <dbReference type="Proteomes" id="UP000217199"/>
    </source>
</evidence>
<keyword evidence="5" id="KW-0833">Ubl conjugation pathway</keyword>
<organism evidence="11 12">
    <name type="scientific">Pyrrhoderma noxium</name>
    <dbReference type="NCBI Taxonomy" id="2282107"/>
    <lineage>
        <taxon>Eukaryota</taxon>
        <taxon>Fungi</taxon>
        <taxon>Dikarya</taxon>
        <taxon>Basidiomycota</taxon>
        <taxon>Agaricomycotina</taxon>
        <taxon>Agaricomycetes</taxon>
        <taxon>Hymenochaetales</taxon>
        <taxon>Hymenochaetaceae</taxon>
        <taxon>Pyrrhoderma</taxon>
    </lineage>
</organism>
<evidence type="ECO:0000256" key="1">
    <source>
        <dbReference type="ARBA" id="ARBA00000707"/>
    </source>
</evidence>
<dbReference type="InterPro" id="IPR038765">
    <property type="entry name" value="Papain-like_cys_pep_sf"/>
</dbReference>
<keyword evidence="7" id="KW-0788">Thiol protease</keyword>
<evidence type="ECO:0000256" key="7">
    <source>
        <dbReference type="ARBA" id="ARBA00022807"/>
    </source>
</evidence>
<feature type="compositionally biased region" description="Polar residues" evidence="8">
    <location>
        <begin position="11"/>
        <end position="20"/>
    </location>
</feature>
<dbReference type="CDD" id="cd02674">
    <property type="entry name" value="Peptidase_C19R"/>
    <property type="match status" value="1"/>
</dbReference>
<comment type="similarity">
    <text evidence="2">Belongs to the peptidase C19 family.</text>
</comment>
<feature type="compositionally biased region" description="Low complexity" evidence="8">
    <location>
        <begin position="32"/>
        <end position="43"/>
    </location>
</feature>
<dbReference type="Gene3D" id="3.90.70.10">
    <property type="entry name" value="Cysteine proteinases"/>
    <property type="match status" value="2"/>
</dbReference>
<dbReference type="InterPro" id="IPR018200">
    <property type="entry name" value="USP_CS"/>
</dbReference>
<dbReference type="InterPro" id="IPR006615">
    <property type="entry name" value="Pept_C19_DUSP"/>
</dbReference>
<evidence type="ECO:0000313" key="11">
    <source>
        <dbReference type="EMBL" id="PAV19674.1"/>
    </source>
</evidence>
<feature type="compositionally biased region" description="Low complexity" evidence="8">
    <location>
        <begin position="1215"/>
        <end position="1227"/>
    </location>
</feature>
<protein>
    <recommendedName>
        <fullName evidence="3">ubiquitinyl hydrolase 1</fullName>
        <ecNumber evidence="3">3.4.19.12</ecNumber>
    </recommendedName>
</protein>
<dbReference type="GO" id="GO:0006508">
    <property type="term" value="P:proteolysis"/>
    <property type="evidence" value="ECO:0007669"/>
    <property type="project" value="UniProtKB-KW"/>
</dbReference>
<gene>
    <name evidence="11" type="ORF">PNOK_0460800</name>
</gene>
<feature type="compositionally biased region" description="Acidic residues" evidence="8">
    <location>
        <begin position="1230"/>
        <end position="1245"/>
    </location>
</feature>
<evidence type="ECO:0000256" key="3">
    <source>
        <dbReference type="ARBA" id="ARBA00012759"/>
    </source>
</evidence>
<dbReference type="Pfam" id="PF06337">
    <property type="entry name" value="DUSP"/>
    <property type="match status" value="1"/>
</dbReference>
<keyword evidence="4" id="KW-0645">Protease</keyword>
<evidence type="ECO:0000256" key="5">
    <source>
        <dbReference type="ARBA" id="ARBA00022786"/>
    </source>
</evidence>
<dbReference type="FunCoup" id="A0A286UJN2">
    <property type="interactions" value="418"/>
</dbReference>
<evidence type="ECO:0000259" key="9">
    <source>
        <dbReference type="PROSITE" id="PS50235"/>
    </source>
</evidence>
<dbReference type="SUPFAM" id="SSF143791">
    <property type="entry name" value="DUSP-like"/>
    <property type="match status" value="1"/>
</dbReference>
<evidence type="ECO:0000256" key="8">
    <source>
        <dbReference type="SAM" id="MobiDB-lite"/>
    </source>
</evidence>
<dbReference type="SUPFAM" id="SSF54001">
    <property type="entry name" value="Cysteine proteinases"/>
    <property type="match status" value="1"/>
</dbReference>
<dbReference type="GO" id="GO:0004843">
    <property type="term" value="F:cysteine-type deubiquitinase activity"/>
    <property type="evidence" value="ECO:0007669"/>
    <property type="project" value="UniProtKB-EC"/>
</dbReference>
<sequence length="1272" mass="143688">MDSLPSPAVSVENSPKSSPATPVISGRKRARSVASSEASSSKRAMSEDPSLSISEPPHNISSPLSRTGEDVMDSYMHTQGEVDVEQDTGSTSPASLTQQSMKRHELINSLKGRAMVPGETWYLISLSWYNNWDKACTGRVDKEGVMLENQLGPVDNSSFFKDGEFDTNLSLIDGVDIEYFPQEAWDLLVQWYGEPQYPISRQVITRGINNTPTLELRPPVLQVHRLISESNGANVHPSQITISSQAKLADLYQNLSTLLDLPSASIFRVWVANNTYFSEENIVVSDFVDRGQLLPASSDIVSLNKTIDESLIASGDKLVVEVCEGDSWLLNESDTRESNATADEQSIIGPVFSSGSDYFSKMSSGYSGRAEGSYASTSNSVFAASSSSYGKGKFDRKETVVPGTLGFVNMGNTCFMNSALQCLGHQQELVDYFLTGVYTEELNPDNPLGMQGAIAKSFGTLLNQVWKPSKSAPIAPREFKMQLQRFAPQFSGYQQHDSQELVAFLLDGLHEDLNRVLKKPYVEKPDWEGGGDKELIDLANKSWEGYMKRNDSVIVDLFQGQYKSTLVCPECDKVSITFDPFMYLTLPLPVQKKWRLNIFYIPWDLDKPHVKVPVELDRNSTFRDVRRLLGRWMEVDPDNLLTLESFSDHFYKNLDDSVMIGDMSGTDIITCFELPCHAQQSRTWKPDPDPCKNPVLVPVYLVKEMLRQGSFRRDTKFIHPFFVVLDDEQVRDQSKIYAAVVERLERWTQHSRDLYRWESMDEGGTSPMLDVIPSATETEENGEISFQEEVHEERDIVDEHPFVLQEELDEHVSGSVKRLGPKPDLFEMHINSSYEKYGIGQSKWTDNEIWKTWEERSKADENDSHPQLLFSGDVLYCEWEINLRSYFFGDNPIRFEHPRVGQSMWEEFIHPEFKDMLEASLGRAKKNISLDDCLREFTKEEQLGEEDLWYCPQCKKHQQATKKFDLWTIPDILVVHLKRFSNNRSLRDKIDAFVDFPIEGLDLESFCGEREVAKRLALQGEDLDELSLTNIDEPLVYDLFAVDEHIGGLGGGHYYAYAQNHLDGKWYHFEDSHVMPAEATDAVNESAYLLFYKRRTNNPIGGKSIEKIKAALQNPPQDMMEEEESISEIQLPTPPDEDDSIQMKNTVPLHNYPTFDFDTNNRWGSMRSSPSPSPAEDELADNGASPLASVSYDGNDLSDRYSRVLSRPYNFVDPSSSMASPASSNAAELGDIDDTSLNDLDDSSQDGEQQKEMDSEITSPAGSKLHDIDIDI</sequence>
<dbReference type="PROSITE" id="PS51283">
    <property type="entry name" value="DUSP"/>
    <property type="match status" value="1"/>
</dbReference>
<dbReference type="PANTHER" id="PTHR21646">
    <property type="entry name" value="UBIQUITIN CARBOXYL-TERMINAL HYDROLASE"/>
    <property type="match status" value="1"/>
</dbReference>
<dbReference type="PANTHER" id="PTHR21646:SF24">
    <property type="entry name" value="UBIQUITIN CARBOXYL-TERMINAL HYDROLASE"/>
    <property type="match status" value="1"/>
</dbReference>
<dbReference type="InParanoid" id="A0A286UJN2"/>
<dbReference type="Proteomes" id="UP000217199">
    <property type="component" value="Unassembled WGS sequence"/>
</dbReference>
<evidence type="ECO:0000259" key="10">
    <source>
        <dbReference type="PROSITE" id="PS51283"/>
    </source>
</evidence>
<name>A0A286UJN2_9AGAM</name>
<dbReference type="InterPro" id="IPR028889">
    <property type="entry name" value="USP"/>
</dbReference>
<feature type="region of interest" description="Disordered" evidence="8">
    <location>
        <begin position="1115"/>
        <end position="1272"/>
    </location>
</feature>
<dbReference type="PROSITE" id="PS00972">
    <property type="entry name" value="USP_1"/>
    <property type="match status" value="1"/>
</dbReference>
<dbReference type="PROSITE" id="PS00973">
    <property type="entry name" value="USP_2"/>
    <property type="match status" value="1"/>
</dbReference>
<feature type="compositionally biased region" description="Polar residues" evidence="8">
    <location>
        <begin position="49"/>
        <end position="65"/>
    </location>
</feature>
<dbReference type="EMBL" id="NBII01000004">
    <property type="protein sequence ID" value="PAV19674.1"/>
    <property type="molecule type" value="Genomic_DNA"/>
</dbReference>
<evidence type="ECO:0000256" key="6">
    <source>
        <dbReference type="ARBA" id="ARBA00022801"/>
    </source>
</evidence>